<evidence type="ECO:0000256" key="1">
    <source>
        <dbReference type="SAM" id="SignalP"/>
    </source>
</evidence>
<name>A0A1Y2EWU8_PROLT</name>
<dbReference type="RefSeq" id="XP_040722535.1">
    <property type="nucleotide sequence ID" value="XM_040870102.1"/>
</dbReference>
<gene>
    <name evidence="2" type="ORF">BCR37DRAFT_383701</name>
</gene>
<evidence type="ECO:0000313" key="3">
    <source>
        <dbReference type="Proteomes" id="UP000193685"/>
    </source>
</evidence>
<reference evidence="2 3" key="1">
    <citation type="submission" date="2016-07" db="EMBL/GenBank/DDBJ databases">
        <title>Pervasive Adenine N6-methylation of Active Genes in Fungi.</title>
        <authorList>
            <consortium name="DOE Joint Genome Institute"/>
            <person name="Mondo S.J."/>
            <person name="Dannebaum R.O."/>
            <person name="Kuo R.C."/>
            <person name="Labutti K."/>
            <person name="Haridas S."/>
            <person name="Kuo A."/>
            <person name="Salamov A."/>
            <person name="Ahrendt S.R."/>
            <person name="Lipzen A."/>
            <person name="Sullivan W."/>
            <person name="Andreopoulos W.B."/>
            <person name="Clum A."/>
            <person name="Lindquist E."/>
            <person name="Daum C."/>
            <person name="Ramamoorthy G.K."/>
            <person name="Gryganskyi A."/>
            <person name="Culley D."/>
            <person name="Magnuson J.K."/>
            <person name="James T.Y."/>
            <person name="O'Malley M.A."/>
            <person name="Stajich J.E."/>
            <person name="Spatafora J.W."/>
            <person name="Visel A."/>
            <person name="Grigoriev I.V."/>
        </authorList>
    </citation>
    <scope>NUCLEOTIDE SEQUENCE [LARGE SCALE GENOMIC DNA]</scope>
    <source>
        <strain evidence="2 3">12-1054</strain>
    </source>
</reference>
<keyword evidence="3" id="KW-1185">Reference proteome</keyword>
<dbReference type="EMBL" id="MCFI01000024">
    <property type="protein sequence ID" value="ORY76082.1"/>
    <property type="molecule type" value="Genomic_DNA"/>
</dbReference>
<sequence length="287" mass="31374">MIWIAWLTLFASGMKLASSMEIGNDVSTATSAGDDCAPLVFPLHNLMQAEGSDGDSACLNACSNAVDHYKRDYLIGDRQFADVCNMGADVCICLGAYDWEESKGAEAEGEAEGTSSCMGSMPAEFDDKMPWAGMITSIEASNTLPLFPGAMVGNVANMWKAPRSTSIAAKSGNTGRRWVCKCTMSVGFHKLRIHSSPNLGLELVSSSAFDRYSCFALDVHIRLQSNIWLKPPPDVKISRLRPGAKCAYYDDVLDTRPCIQPGPDARRFCQSIPQRPWYEQPGTGQYW</sequence>
<dbReference type="Proteomes" id="UP000193685">
    <property type="component" value="Unassembled WGS sequence"/>
</dbReference>
<dbReference type="GeneID" id="63786701"/>
<feature type="chain" id="PRO_5012101524" description="Extracellular membrane protein CFEM domain-containing protein" evidence="1">
    <location>
        <begin position="20"/>
        <end position="287"/>
    </location>
</feature>
<accession>A0A1Y2EWU8</accession>
<organism evidence="2 3">
    <name type="scientific">Protomyces lactucae-debilis</name>
    <dbReference type="NCBI Taxonomy" id="2754530"/>
    <lineage>
        <taxon>Eukaryota</taxon>
        <taxon>Fungi</taxon>
        <taxon>Dikarya</taxon>
        <taxon>Ascomycota</taxon>
        <taxon>Taphrinomycotina</taxon>
        <taxon>Taphrinomycetes</taxon>
        <taxon>Taphrinales</taxon>
        <taxon>Protomycetaceae</taxon>
        <taxon>Protomyces</taxon>
    </lineage>
</organism>
<protein>
    <recommendedName>
        <fullName evidence="4">Extracellular membrane protein CFEM domain-containing protein</fullName>
    </recommendedName>
</protein>
<proteinExistence type="predicted"/>
<keyword evidence="1" id="KW-0732">Signal</keyword>
<evidence type="ECO:0000313" key="2">
    <source>
        <dbReference type="EMBL" id="ORY76082.1"/>
    </source>
</evidence>
<evidence type="ECO:0008006" key="4">
    <source>
        <dbReference type="Google" id="ProtNLM"/>
    </source>
</evidence>
<feature type="signal peptide" evidence="1">
    <location>
        <begin position="1"/>
        <end position="19"/>
    </location>
</feature>
<dbReference type="AlphaFoldDB" id="A0A1Y2EWU8"/>
<comment type="caution">
    <text evidence="2">The sequence shown here is derived from an EMBL/GenBank/DDBJ whole genome shotgun (WGS) entry which is preliminary data.</text>
</comment>